<keyword evidence="2" id="KW-1185">Reference proteome</keyword>
<gene>
    <name evidence="1" type="ORF">KQI75_02230</name>
</gene>
<sequence length="76" mass="8947">MQDICREFHVNKQWLTTGEGSMFLSPNDEDLNEQIERIMAGENEFHKSMFRMLANFDDEDLIALERLVKKLAQAKE</sequence>
<dbReference type="Proteomes" id="UP000783588">
    <property type="component" value="Unassembled WGS sequence"/>
</dbReference>
<proteinExistence type="predicted"/>
<evidence type="ECO:0000313" key="1">
    <source>
        <dbReference type="EMBL" id="MBU5489455.1"/>
    </source>
</evidence>
<dbReference type="RefSeq" id="WP_216469049.1">
    <property type="nucleotide sequence ID" value="NZ_JAHLQI010000001.1"/>
</dbReference>
<reference evidence="1 2" key="1">
    <citation type="submission" date="2021-06" db="EMBL/GenBank/DDBJ databases">
        <authorList>
            <person name="Sun Q."/>
            <person name="Li D."/>
        </authorList>
    </citation>
    <scope>NUCLEOTIDE SEQUENCE [LARGE SCALE GENOMIC DNA]</scope>
    <source>
        <strain evidence="1 2">MSJd-7</strain>
    </source>
</reference>
<protein>
    <recommendedName>
        <fullName evidence="3">XRE family transcriptional regulator</fullName>
    </recommendedName>
</protein>
<evidence type="ECO:0000313" key="2">
    <source>
        <dbReference type="Proteomes" id="UP000783588"/>
    </source>
</evidence>
<evidence type="ECO:0008006" key="3">
    <source>
        <dbReference type="Google" id="ProtNLM"/>
    </source>
</evidence>
<comment type="caution">
    <text evidence="1">The sequence shown here is derived from an EMBL/GenBank/DDBJ whole genome shotgun (WGS) entry which is preliminary data.</text>
</comment>
<name>A0ABS6EPM8_9FIRM</name>
<accession>A0ABS6EPM8</accession>
<organism evidence="1 2">
    <name type="scientific">Butyricicoccus intestinisimiae</name>
    <dbReference type="NCBI Taxonomy" id="2841509"/>
    <lineage>
        <taxon>Bacteria</taxon>
        <taxon>Bacillati</taxon>
        <taxon>Bacillota</taxon>
        <taxon>Clostridia</taxon>
        <taxon>Eubacteriales</taxon>
        <taxon>Butyricicoccaceae</taxon>
        <taxon>Butyricicoccus</taxon>
    </lineage>
</organism>
<dbReference type="EMBL" id="JAHLQI010000001">
    <property type="protein sequence ID" value="MBU5489455.1"/>
    <property type="molecule type" value="Genomic_DNA"/>
</dbReference>